<dbReference type="EMBL" id="MGAY01000016">
    <property type="protein sequence ID" value="OGK57012.1"/>
    <property type="molecule type" value="Genomic_DNA"/>
</dbReference>
<sequence length="183" mass="20534">MDDAVQEIKITIDSIKSETNILEKARLLDLLKQGNNLRIKELANLLSESPSKICQILRLIGLPDIIREGYLSKTISATHLIILSRIKDETTLIAIYEKILADNLSTLRTEDLVRQHIYQVSPNGLKVPGVITETIISSLKNQVPDAEIEINQTRIKATINIILKGDLKKTTQALTKIKDFLVK</sequence>
<dbReference type="Proteomes" id="UP000176376">
    <property type="component" value="Unassembled WGS sequence"/>
</dbReference>
<dbReference type="Gene3D" id="1.10.10.2830">
    <property type="match status" value="1"/>
</dbReference>
<dbReference type="AlphaFoldDB" id="A0A1F7JN23"/>
<reference evidence="2 3" key="1">
    <citation type="journal article" date="2016" name="Nat. Commun.">
        <title>Thousands of microbial genomes shed light on interconnected biogeochemical processes in an aquifer system.</title>
        <authorList>
            <person name="Anantharaman K."/>
            <person name="Brown C.T."/>
            <person name="Hug L.A."/>
            <person name="Sharon I."/>
            <person name="Castelle C.J."/>
            <person name="Probst A.J."/>
            <person name="Thomas B.C."/>
            <person name="Singh A."/>
            <person name="Wilkins M.J."/>
            <person name="Karaoz U."/>
            <person name="Brodie E.L."/>
            <person name="Williams K.H."/>
            <person name="Hubbard S.S."/>
            <person name="Banfield J.F."/>
        </authorList>
    </citation>
    <scope>NUCLEOTIDE SEQUENCE [LARGE SCALE GENOMIC DNA]</scope>
</reference>
<accession>A0A1F7JN23</accession>
<evidence type="ECO:0000259" key="1">
    <source>
        <dbReference type="Pfam" id="PF17762"/>
    </source>
</evidence>
<dbReference type="InterPro" id="IPR041468">
    <property type="entry name" value="HTH_ParB/Spo0J"/>
</dbReference>
<evidence type="ECO:0000313" key="2">
    <source>
        <dbReference type="EMBL" id="OGK57012.1"/>
    </source>
</evidence>
<evidence type="ECO:0000313" key="3">
    <source>
        <dbReference type="Proteomes" id="UP000176376"/>
    </source>
</evidence>
<protein>
    <recommendedName>
        <fullName evidence="1">ParB/Spo0J HTH domain-containing protein</fullName>
    </recommendedName>
</protein>
<proteinExistence type="predicted"/>
<name>A0A1F7JN23_9BACT</name>
<comment type="caution">
    <text evidence="2">The sequence shown here is derived from an EMBL/GenBank/DDBJ whole genome shotgun (WGS) entry which is preliminary data.</text>
</comment>
<dbReference type="STRING" id="1802074.A3J15_01765"/>
<dbReference type="SUPFAM" id="SSF109709">
    <property type="entry name" value="KorB DNA-binding domain-like"/>
    <property type="match status" value="1"/>
</dbReference>
<dbReference type="Pfam" id="PF17762">
    <property type="entry name" value="HTH_ParB"/>
    <property type="match status" value="1"/>
</dbReference>
<feature type="domain" description="ParB/Spo0J HTH" evidence="1">
    <location>
        <begin position="19"/>
        <end position="115"/>
    </location>
</feature>
<gene>
    <name evidence="2" type="ORF">A3J15_01765</name>
</gene>
<organism evidence="2 3">
    <name type="scientific">Candidatus Roizmanbacteria bacterium RIFCSPLOWO2_02_FULL_38_10</name>
    <dbReference type="NCBI Taxonomy" id="1802074"/>
    <lineage>
        <taxon>Bacteria</taxon>
        <taxon>Candidatus Roizmaniibacteriota</taxon>
    </lineage>
</organism>